<evidence type="ECO:0000256" key="11">
    <source>
        <dbReference type="SAM" id="SignalP"/>
    </source>
</evidence>
<evidence type="ECO:0000256" key="3">
    <source>
        <dbReference type="ARBA" id="ARBA00022448"/>
    </source>
</evidence>
<comment type="subunit">
    <text evidence="2">Homotrimer.</text>
</comment>
<dbReference type="InterPro" id="IPR001702">
    <property type="entry name" value="Porin_Gram-ve"/>
</dbReference>
<dbReference type="InterPro" id="IPR033900">
    <property type="entry name" value="Gram_neg_porin_domain"/>
</dbReference>
<keyword evidence="3" id="KW-0813">Transport</keyword>
<feature type="domain" description="Porin" evidence="12">
    <location>
        <begin position="9"/>
        <end position="296"/>
    </location>
</feature>
<feature type="signal peptide" evidence="11">
    <location>
        <begin position="1"/>
        <end position="21"/>
    </location>
</feature>
<dbReference type="PRINTS" id="PR00182">
    <property type="entry name" value="ECOLNEIPORIN"/>
</dbReference>
<evidence type="ECO:0000256" key="5">
    <source>
        <dbReference type="ARBA" id="ARBA00022692"/>
    </source>
</evidence>
<dbReference type="PRINTS" id="PR00184">
    <property type="entry name" value="NEISSPPORIN"/>
</dbReference>
<evidence type="ECO:0000256" key="10">
    <source>
        <dbReference type="ARBA" id="ARBA00023237"/>
    </source>
</evidence>
<name>A0ABT4JQD7_9GAMM</name>
<dbReference type="InterPro" id="IPR050298">
    <property type="entry name" value="Gram-neg_bact_OMP"/>
</dbReference>
<evidence type="ECO:0000256" key="8">
    <source>
        <dbReference type="ARBA" id="ARBA00023114"/>
    </source>
</evidence>
<dbReference type="InterPro" id="IPR002299">
    <property type="entry name" value="Porin_Neis"/>
</dbReference>
<evidence type="ECO:0000259" key="12">
    <source>
        <dbReference type="Pfam" id="PF13609"/>
    </source>
</evidence>
<dbReference type="EMBL" id="JAPUBN010000010">
    <property type="protein sequence ID" value="MCZ2720591.1"/>
    <property type="molecule type" value="Genomic_DNA"/>
</dbReference>
<comment type="subcellular location">
    <subcellularLocation>
        <location evidence="1">Cell outer membrane</location>
        <topology evidence="1">Multi-pass membrane protein</topology>
    </subcellularLocation>
</comment>
<dbReference type="InterPro" id="IPR023614">
    <property type="entry name" value="Porin_dom_sf"/>
</dbReference>
<comment type="caution">
    <text evidence="13">The sequence shown here is derived from an EMBL/GenBank/DDBJ whole genome shotgun (WGS) entry which is preliminary data.</text>
</comment>
<evidence type="ECO:0000313" key="14">
    <source>
        <dbReference type="Proteomes" id="UP001149719"/>
    </source>
</evidence>
<keyword evidence="9" id="KW-0472">Membrane</keyword>
<dbReference type="CDD" id="cd00342">
    <property type="entry name" value="gram_neg_porins"/>
    <property type="match status" value="1"/>
</dbReference>
<keyword evidence="5" id="KW-0812">Transmembrane</keyword>
<protein>
    <submittedName>
        <fullName evidence="13">Porin</fullName>
    </submittedName>
</protein>
<evidence type="ECO:0000256" key="4">
    <source>
        <dbReference type="ARBA" id="ARBA00022452"/>
    </source>
</evidence>
<keyword evidence="10" id="KW-0998">Cell outer membrane</keyword>
<evidence type="ECO:0000256" key="1">
    <source>
        <dbReference type="ARBA" id="ARBA00004571"/>
    </source>
</evidence>
<keyword evidence="8" id="KW-0626">Porin</keyword>
<feature type="chain" id="PRO_5046742933" evidence="11">
    <location>
        <begin position="22"/>
        <end position="309"/>
    </location>
</feature>
<keyword evidence="4" id="KW-1134">Transmembrane beta strand</keyword>
<evidence type="ECO:0000256" key="9">
    <source>
        <dbReference type="ARBA" id="ARBA00023136"/>
    </source>
</evidence>
<gene>
    <name evidence="13" type="ORF">O1D97_02745</name>
</gene>
<organism evidence="13 14">
    <name type="scientific">Marinomonas phaeophyticola</name>
    <dbReference type="NCBI Taxonomy" id="3004091"/>
    <lineage>
        <taxon>Bacteria</taxon>
        <taxon>Pseudomonadati</taxon>
        <taxon>Pseudomonadota</taxon>
        <taxon>Gammaproteobacteria</taxon>
        <taxon>Oceanospirillales</taxon>
        <taxon>Oceanospirillaceae</taxon>
        <taxon>Marinomonas</taxon>
    </lineage>
</organism>
<dbReference type="SUPFAM" id="SSF56935">
    <property type="entry name" value="Porins"/>
    <property type="match status" value="1"/>
</dbReference>
<evidence type="ECO:0000256" key="7">
    <source>
        <dbReference type="ARBA" id="ARBA00023065"/>
    </source>
</evidence>
<keyword evidence="7" id="KW-0406">Ion transport</keyword>
<dbReference type="PANTHER" id="PTHR34501">
    <property type="entry name" value="PROTEIN YDDL-RELATED"/>
    <property type="match status" value="1"/>
</dbReference>
<keyword evidence="14" id="KW-1185">Reference proteome</keyword>
<dbReference type="PANTHER" id="PTHR34501:SF9">
    <property type="entry name" value="MAJOR OUTER MEMBRANE PROTEIN P.IA"/>
    <property type="match status" value="1"/>
</dbReference>
<dbReference type="Pfam" id="PF13609">
    <property type="entry name" value="Porin_4"/>
    <property type="match status" value="1"/>
</dbReference>
<evidence type="ECO:0000256" key="6">
    <source>
        <dbReference type="ARBA" id="ARBA00022729"/>
    </source>
</evidence>
<dbReference type="Gene3D" id="2.40.160.10">
    <property type="entry name" value="Porin"/>
    <property type="match status" value="1"/>
</dbReference>
<sequence>MKRSLIAIAVSSAVFTSFAQAADDSYLDAYGNIQLVYHNSDLVGGSSESEITDNGSTFGFKGETKLNEGLTGFFKYELEADADEKTNDISVNLDQAYVGAKGNFGKVQIGTFDSIYNNAIQDGLDQFEFAGIEGSATTKEGDTIAYFSPSFGGFEVQLSAQVKGDAESEVQSAQVEEGEALTAVVKYSVNALTLALGYDTLDNTPNADETIGLSASYQLDGAMTLLAKYEENTDVDTRMGVGASYEYGIGRLYGSFQQVDLDLSGANDYDEYALGATYNLGDNVYVYVEAGQQTADELDFTAVGAYYGF</sequence>
<dbReference type="RefSeq" id="WP_269122621.1">
    <property type="nucleotide sequence ID" value="NZ_JAPUBN010000010.1"/>
</dbReference>
<dbReference type="Proteomes" id="UP001149719">
    <property type="component" value="Unassembled WGS sequence"/>
</dbReference>
<evidence type="ECO:0000256" key="2">
    <source>
        <dbReference type="ARBA" id="ARBA00011233"/>
    </source>
</evidence>
<reference evidence="13" key="1">
    <citation type="submission" date="2022-12" db="EMBL/GenBank/DDBJ databases">
        <title>Marinomonas 15G1-11 sp. nov, isolated from marine algae.</title>
        <authorList>
            <person name="Butt M."/>
            <person name="Choi D.G."/>
            <person name="Kim J.M."/>
            <person name="Lee J.K."/>
            <person name="Baek J.H."/>
            <person name="Jeon C.O."/>
        </authorList>
    </citation>
    <scope>NUCLEOTIDE SEQUENCE</scope>
    <source>
        <strain evidence="13">15G1-11</strain>
    </source>
</reference>
<evidence type="ECO:0000313" key="13">
    <source>
        <dbReference type="EMBL" id="MCZ2720591.1"/>
    </source>
</evidence>
<keyword evidence="6 11" id="KW-0732">Signal</keyword>
<accession>A0ABT4JQD7</accession>
<proteinExistence type="predicted"/>